<comment type="caution">
    <text evidence="2">The sequence shown here is derived from an EMBL/GenBank/DDBJ whole genome shotgun (WGS) entry which is preliminary data.</text>
</comment>
<name>A0AAD7BI71_MYCRO</name>
<feature type="compositionally biased region" description="Basic and acidic residues" evidence="1">
    <location>
        <begin position="476"/>
        <end position="492"/>
    </location>
</feature>
<dbReference type="AlphaFoldDB" id="A0AAD7BI71"/>
<proteinExistence type="predicted"/>
<dbReference type="Proteomes" id="UP001221757">
    <property type="component" value="Unassembled WGS sequence"/>
</dbReference>
<organism evidence="2 3">
    <name type="scientific">Mycena rosella</name>
    <name type="common">Pink bonnet</name>
    <name type="synonym">Agaricus rosellus</name>
    <dbReference type="NCBI Taxonomy" id="1033263"/>
    <lineage>
        <taxon>Eukaryota</taxon>
        <taxon>Fungi</taxon>
        <taxon>Dikarya</taxon>
        <taxon>Basidiomycota</taxon>
        <taxon>Agaricomycotina</taxon>
        <taxon>Agaricomycetes</taxon>
        <taxon>Agaricomycetidae</taxon>
        <taxon>Agaricales</taxon>
        <taxon>Marasmiineae</taxon>
        <taxon>Mycenaceae</taxon>
        <taxon>Mycena</taxon>
    </lineage>
</organism>
<evidence type="ECO:0000313" key="3">
    <source>
        <dbReference type="Proteomes" id="UP001221757"/>
    </source>
</evidence>
<protein>
    <submittedName>
        <fullName evidence="2">Uncharacterized protein</fullName>
    </submittedName>
</protein>
<feature type="region of interest" description="Disordered" evidence="1">
    <location>
        <begin position="456"/>
        <end position="492"/>
    </location>
</feature>
<keyword evidence="3" id="KW-1185">Reference proteome</keyword>
<evidence type="ECO:0000256" key="1">
    <source>
        <dbReference type="SAM" id="MobiDB-lite"/>
    </source>
</evidence>
<reference evidence="2" key="1">
    <citation type="submission" date="2023-03" db="EMBL/GenBank/DDBJ databases">
        <title>Massive genome expansion in bonnet fungi (Mycena s.s.) driven by repeated elements and novel gene families across ecological guilds.</title>
        <authorList>
            <consortium name="Lawrence Berkeley National Laboratory"/>
            <person name="Harder C.B."/>
            <person name="Miyauchi S."/>
            <person name="Viragh M."/>
            <person name="Kuo A."/>
            <person name="Thoen E."/>
            <person name="Andreopoulos B."/>
            <person name="Lu D."/>
            <person name="Skrede I."/>
            <person name="Drula E."/>
            <person name="Henrissat B."/>
            <person name="Morin E."/>
            <person name="Kohler A."/>
            <person name="Barry K."/>
            <person name="LaButti K."/>
            <person name="Morin E."/>
            <person name="Salamov A."/>
            <person name="Lipzen A."/>
            <person name="Mereny Z."/>
            <person name="Hegedus B."/>
            <person name="Baldrian P."/>
            <person name="Stursova M."/>
            <person name="Weitz H."/>
            <person name="Taylor A."/>
            <person name="Grigoriev I.V."/>
            <person name="Nagy L.G."/>
            <person name="Martin F."/>
            <person name="Kauserud H."/>
        </authorList>
    </citation>
    <scope>NUCLEOTIDE SEQUENCE</scope>
    <source>
        <strain evidence="2">CBHHK067</strain>
    </source>
</reference>
<evidence type="ECO:0000313" key="2">
    <source>
        <dbReference type="EMBL" id="KAJ7621829.1"/>
    </source>
</evidence>
<gene>
    <name evidence="2" type="ORF">B0H17DRAFT_1151713</name>
</gene>
<accession>A0AAD7BI71</accession>
<sequence length="516" mass="58536">MDFPEAGAVVCLTKTFQEGDPLLSPTKKWLDSHGQLVRPEGGWSIETATHAIIGRDSIFDTDSTTLSARVPASRASHSKFSKGCKTKCGYRPPAQKIECAFARECFNHLHFFDAFGCVGQHHLYYSQPRARVLHPYISKFYLVYYGIKEDISLERSTFFVDRNGQIFMFRSFRAQWLMDHVEEVEVTHDILTLSAISVTMVYGRQSSKRPHLTSWHVKHQAPVEAFMAQPIVKCIINWISDVVEIVFPGIAHQFKQDAKWHEECYGINPLFGLFWNLCFNAWFHNQRKNFNHSQQMWLVIWEAGVAPTVFNLLHQLGVNPLGLLSAEVIKLQKQISLNATSHVAEPVAGTINGEPTVTNCKPAHCEHQVIDETMRNSVVVREFGTTSNSLCIVRGGQAVYEFQVHGHGCAVMKIFRMDVARKVGNQGIVFVMGCGMQLTHILPPFLPTNLWLATSRSAATDSEKKTRRKQLGNDSGRAESRGEIRRDQIDRHSHMNLNANQELQVDFEAEIDWQLQ</sequence>
<dbReference type="EMBL" id="JARKIE010000661">
    <property type="protein sequence ID" value="KAJ7621829.1"/>
    <property type="molecule type" value="Genomic_DNA"/>
</dbReference>